<evidence type="ECO:0000313" key="3">
    <source>
        <dbReference type="EMBL" id="GBG72057.1"/>
    </source>
</evidence>
<proteinExistence type="predicted"/>
<evidence type="ECO:0000256" key="2">
    <source>
        <dbReference type="SAM" id="MobiDB-lite"/>
    </source>
</evidence>
<evidence type="ECO:0000256" key="1">
    <source>
        <dbReference type="SAM" id="Coils"/>
    </source>
</evidence>
<feature type="compositionally biased region" description="Acidic residues" evidence="2">
    <location>
        <begin position="341"/>
        <end position="351"/>
    </location>
</feature>
<keyword evidence="4" id="KW-1185">Reference proteome</keyword>
<reference evidence="3 4" key="1">
    <citation type="journal article" date="2018" name="Cell">
        <title>The Chara Genome: Secondary Complexity and Implications for Plant Terrestrialization.</title>
        <authorList>
            <person name="Nishiyama T."/>
            <person name="Sakayama H."/>
            <person name="Vries J.D."/>
            <person name="Buschmann H."/>
            <person name="Saint-Marcoux D."/>
            <person name="Ullrich K.K."/>
            <person name="Haas F.B."/>
            <person name="Vanderstraeten L."/>
            <person name="Becker D."/>
            <person name="Lang D."/>
            <person name="Vosolsobe S."/>
            <person name="Rombauts S."/>
            <person name="Wilhelmsson P.K.I."/>
            <person name="Janitza P."/>
            <person name="Kern R."/>
            <person name="Heyl A."/>
            <person name="Rumpler F."/>
            <person name="Villalobos L.I.A.C."/>
            <person name="Clay J.M."/>
            <person name="Skokan R."/>
            <person name="Toyoda A."/>
            <person name="Suzuki Y."/>
            <person name="Kagoshima H."/>
            <person name="Schijlen E."/>
            <person name="Tajeshwar N."/>
            <person name="Catarino B."/>
            <person name="Hetherington A.J."/>
            <person name="Saltykova A."/>
            <person name="Bonnot C."/>
            <person name="Breuninger H."/>
            <person name="Symeonidi A."/>
            <person name="Radhakrishnan G.V."/>
            <person name="Van Nieuwerburgh F."/>
            <person name="Deforce D."/>
            <person name="Chang C."/>
            <person name="Karol K.G."/>
            <person name="Hedrich R."/>
            <person name="Ulvskov P."/>
            <person name="Glockner G."/>
            <person name="Delwiche C.F."/>
            <person name="Petrasek J."/>
            <person name="Van de Peer Y."/>
            <person name="Friml J."/>
            <person name="Beilby M."/>
            <person name="Dolan L."/>
            <person name="Kohara Y."/>
            <person name="Sugano S."/>
            <person name="Fujiyama A."/>
            <person name="Delaux P.-M."/>
            <person name="Quint M."/>
            <person name="TheiBen G."/>
            <person name="Hagemann M."/>
            <person name="Harholt J."/>
            <person name="Dunand C."/>
            <person name="Zachgo S."/>
            <person name="Langdale J."/>
            <person name="Maumus F."/>
            <person name="Straeten D.V.D."/>
            <person name="Gould S.B."/>
            <person name="Rensing S.A."/>
        </authorList>
    </citation>
    <scope>NUCLEOTIDE SEQUENCE [LARGE SCALE GENOMIC DNA]</scope>
    <source>
        <strain evidence="3 4">S276</strain>
    </source>
</reference>
<feature type="coiled-coil region" evidence="1">
    <location>
        <begin position="88"/>
        <end position="115"/>
    </location>
</feature>
<feature type="coiled-coil region" evidence="1">
    <location>
        <begin position="5"/>
        <end position="48"/>
    </location>
</feature>
<sequence length="351" mass="39966">MVGELVAKQEAIKAKERLIKEEEEKKKTKEAEEKALRKQKERQVFEERLSSIVGSKINDACELFLGRADNLKSVDRDRRTRVNDDLEKTRLEKQVDMLRKEYECIRKQMEELTRSVGQAGLKRAGSNVCIASPLEAPARGRARTMGTSNPSTQDFHKLLKAVNDTKEEKRLAEMEVQALRDRFERAVSKLVRQGRTPWSNLAKRMNEATDDDDDEHDQAAHQEEGLDDLTIRPSPPKHTSVRLARKMAVAEREDFVKETKKYIKRLRKHGLQIICGKEGISFVTCEQAINDIVELRASLAFDQRRPIPDNKANDVVPDSEAEDLHGETDLGPGIDGTQQVDVEDDDNIREG</sequence>
<protein>
    <submittedName>
        <fullName evidence="3">Uncharacterized protein</fullName>
    </submittedName>
</protein>
<keyword evidence="1" id="KW-0175">Coiled coil</keyword>
<accession>A0A388KPV0</accession>
<dbReference type="AlphaFoldDB" id="A0A388KPV0"/>
<dbReference type="EMBL" id="BFEA01000158">
    <property type="protein sequence ID" value="GBG72057.1"/>
    <property type="molecule type" value="Genomic_DNA"/>
</dbReference>
<dbReference type="Proteomes" id="UP000265515">
    <property type="component" value="Unassembled WGS sequence"/>
</dbReference>
<gene>
    <name evidence="3" type="ORF">CBR_g10992</name>
</gene>
<name>A0A388KPV0_CHABU</name>
<comment type="caution">
    <text evidence="3">The sequence shown here is derived from an EMBL/GenBank/DDBJ whole genome shotgun (WGS) entry which is preliminary data.</text>
</comment>
<evidence type="ECO:0000313" key="4">
    <source>
        <dbReference type="Proteomes" id="UP000265515"/>
    </source>
</evidence>
<organism evidence="3 4">
    <name type="scientific">Chara braunii</name>
    <name type="common">Braun's stonewort</name>
    <dbReference type="NCBI Taxonomy" id="69332"/>
    <lineage>
        <taxon>Eukaryota</taxon>
        <taxon>Viridiplantae</taxon>
        <taxon>Streptophyta</taxon>
        <taxon>Charophyceae</taxon>
        <taxon>Charales</taxon>
        <taxon>Characeae</taxon>
        <taxon>Chara</taxon>
    </lineage>
</organism>
<dbReference type="Gramene" id="GBG72057">
    <property type="protein sequence ID" value="GBG72057"/>
    <property type="gene ID" value="CBR_g10992"/>
</dbReference>
<feature type="region of interest" description="Disordered" evidence="2">
    <location>
        <begin position="306"/>
        <end position="351"/>
    </location>
</feature>
<feature type="region of interest" description="Disordered" evidence="2">
    <location>
        <begin position="206"/>
        <end position="239"/>
    </location>
</feature>